<feature type="compositionally biased region" description="Basic and acidic residues" evidence="1">
    <location>
        <begin position="45"/>
        <end position="54"/>
    </location>
</feature>
<protein>
    <submittedName>
        <fullName evidence="2">Enoyl-hydratase isomerase family protein</fullName>
    </submittedName>
</protein>
<evidence type="ECO:0000256" key="1">
    <source>
        <dbReference type="SAM" id="MobiDB-lite"/>
    </source>
</evidence>
<dbReference type="RefSeq" id="XP_067922501.1">
    <property type="nucleotide sequence ID" value="XM_068065525.1"/>
</dbReference>
<feature type="region of interest" description="Disordered" evidence="1">
    <location>
        <begin position="42"/>
        <end position="64"/>
    </location>
</feature>
<name>A0A2C6KXT9_9APIC</name>
<gene>
    <name evidence="2" type="ORF">CSUI_005349</name>
</gene>
<dbReference type="GO" id="GO:0016853">
    <property type="term" value="F:isomerase activity"/>
    <property type="evidence" value="ECO:0007669"/>
    <property type="project" value="UniProtKB-KW"/>
</dbReference>
<evidence type="ECO:0000313" key="2">
    <source>
        <dbReference type="EMBL" id="PHJ20815.1"/>
    </source>
</evidence>
<evidence type="ECO:0000313" key="3">
    <source>
        <dbReference type="Proteomes" id="UP000221165"/>
    </source>
</evidence>
<reference evidence="2 3" key="1">
    <citation type="journal article" date="2017" name="Int. J. Parasitol.">
        <title>The genome of the protozoan parasite Cystoisospora suis and a reverse vaccinology approach to identify vaccine candidates.</title>
        <authorList>
            <person name="Palmieri N."/>
            <person name="Shrestha A."/>
            <person name="Ruttkowski B."/>
            <person name="Beck T."/>
            <person name="Vogl C."/>
            <person name="Tomley F."/>
            <person name="Blake D.P."/>
            <person name="Joachim A."/>
        </authorList>
    </citation>
    <scope>NUCLEOTIDE SEQUENCE [LARGE SCALE GENOMIC DNA]</scope>
    <source>
        <strain evidence="2 3">Wien I</strain>
    </source>
</reference>
<proteinExistence type="predicted"/>
<dbReference type="EMBL" id="MIGC01002589">
    <property type="protein sequence ID" value="PHJ20815.1"/>
    <property type="molecule type" value="Genomic_DNA"/>
</dbReference>
<comment type="caution">
    <text evidence="2">The sequence shown here is derived from an EMBL/GenBank/DDBJ whole genome shotgun (WGS) entry which is preliminary data.</text>
</comment>
<dbReference type="GeneID" id="94428736"/>
<dbReference type="AlphaFoldDB" id="A0A2C6KXT9"/>
<keyword evidence="3" id="KW-1185">Reference proteome</keyword>
<keyword evidence="2" id="KW-0413">Isomerase</keyword>
<organism evidence="2 3">
    <name type="scientific">Cystoisospora suis</name>
    <dbReference type="NCBI Taxonomy" id="483139"/>
    <lineage>
        <taxon>Eukaryota</taxon>
        <taxon>Sar</taxon>
        <taxon>Alveolata</taxon>
        <taxon>Apicomplexa</taxon>
        <taxon>Conoidasida</taxon>
        <taxon>Coccidia</taxon>
        <taxon>Eucoccidiorida</taxon>
        <taxon>Eimeriorina</taxon>
        <taxon>Sarcocystidae</taxon>
        <taxon>Cystoisospora</taxon>
    </lineage>
</organism>
<sequence>MTGNDHNPQEMYKLQMQWNFSLFEYERMQALKQLRQNYQSTTPKMEVREEEKAEKKMKRERKDM</sequence>
<accession>A0A2C6KXT9</accession>
<dbReference type="VEuPathDB" id="ToxoDB:CSUI_005349"/>
<dbReference type="Proteomes" id="UP000221165">
    <property type="component" value="Unassembled WGS sequence"/>
</dbReference>
<feature type="compositionally biased region" description="Basic residues" evidence="1">
    <location>
        <begin position="55"/>
        <end position="64"/>
    </location>
</feature>